<dbReference type="AlphaFoldDB" id="K0RI60"/>
<proteinExistence type="predicted"/>
<feature type="compositionally biased region" description="Basic and acidic residues" evidence="1">
    <location>
        <begin position="7"/>
        <end position="18"/>
    </location>
</feature>
<evidence type="ECO:0000313" key="3">
    <source>
        <dbReference type="Proteomes" id="UP000266841"/>
    </source>
</evidence>
<keyword evidence="3" id="KW-1185">Reference proteome</keyword>
<evidence type="ECO:0000313" key="2">
    <source>
        <dbReference type="EMBL" id="EJK52930.1"/>
    </source>
</evidence>
<gene>
    <name evidence="2" type="ORF">THAOC_27737</name>
</gene>
<comment type="caution">
    <text evidence="2">The sequence shown here is derived from an EMBL/GenBank/DDBJ whole genome shotgun (WGS) entry which is preliminary data.</text>
</comment>
<protein>
    <submittedName>
        <fullName evidence="2">Uncharacterized protein</fullName>
    </submittedName>
</protein>
<name>K0RI60_THAOC</name>
<dbReference type="EMBL" id="AGNL01038943">
    <property type="protein sequence ID" value="EJK52930.1"/>
    <property type="molecule type" value="Genomic_DNA"/>
</dbReference>
<accession>K0RI60</accession>
<dbReference type="Proteomes" id="UP000266841">
    <property type="component" value="Unassembled WGS sequence"/>
</dbReference>
<sequence length="78" mass="8791">GTPQQADSRDTAGEEDGRRAKRRRRKSWPASRRGCAGDMRLGYAVRRRRRVWGGQRAAQHPRSQATGAPRVRRISGHG</sequence>
<organism evidence="2 3">
    <name type="scientific">Thalassiosira oceanica</name>
    <name type="common">Marine diatom</name>
    <dbReference type="NCBI Taxonomy" id="159749"/>
    <lineage>
        <taxon>Eukaryota</taxon>
        <taxon>Sar</taxon>
        <taxon>Stramenopiles</taxon>
        <taxon>Ochrophyta</taxon>
        <taxon>Bacillariophyta</taxon>
        <taxon>Coscinodiscophyceae</taxon>
        <taxon>Thalassiosirophycidae</taxon>
        <taxon>Thalassiosirales</taxon>
        <taxon>Thalassiosiraceae</taxon>
        <taxon>Thalassiosira</taxon>
    </lineage>
</organism>
<feature type="region of interest" description="Disordered" evidence="1">
    <location>
        <begin position="1"/>
        <end position="78"/>
    </location>
</feature>
<evidence type="ECO:0000256" key="1">
    <source>
        <dbReference type="SAM" id="MobiDB-lite"/>
    </source>
</evidence>
<reference evidence="2 3" key="1">
    <citation type="journal article" date="2012" name="Genome Biol.">
        <title>Genome and low-iron response of an oceanic diatom adapted to chronic iron limitation.</title>
        <authorList>
            <person name="Lommer M."/>
            <person name="Specht M."/>
            <person name="Roy A.S."/>
            <person name="Kraemer L."/>
            <person name="Andreson R."/>
            <person name="Gutowska M.A."/>
            <person name="Wolf J."/>
            <person name="Bergner S.V."/>
            <person name="Schilhabel M.B."/>
            <person name="Klostermeier U.C."/>
            <person name="Beiko R.G."/>
            <person name="Rosenstiel P."/>
            <person name="Hippler M."/>
            <person name="Laroche J."/>
        </authorList>
    </citation>
    <scope>NUCLEOTIDE SEQUENCE [LARGE SCALE GENOMIC DNA]</scope>
    <source>
        <strain evidence="2 3">CCMP1005</strain>
    </source>
</reference>
<feature type="non-terminal residue" evidence="2">
    <location>
        <position position="1"/>
    </location>
</feature>